<dbReference type="EMBL" id="MPUH01001933">
    <property type="protein sequence ID" value="OMJ65813.1"/>
    <property type="molecule type" value="Genomic_DNA"/>
</dbReference>
<reference evidence="1 2" key="1">
    <citation type="submission" date="2016-11" db="EMBL/GenBank/DDBJ databases">
        <title>The macronuclear genome of Stentor coeruleus: a giant cell with tiny introns.</title>
        <authorList>
            <person name="Slabodnick M."/>
            <person name="Ruby J.G."/>
            <person name="Reiff S.B."/>
            <person name="Swart E.C."/>
            <person name="Gosai S."/>
            <person name="Prabakaran S."/>
            <person name="Witkowska E."/>
            <person name="Larue G.E."/>
            <person name="Fisher S."/>
            <person name="Freeman R.M."/>
            <person name="Gunawardena J."/>
            <person name="Chu W."/>
            <person name="Stover N.A."/>
            <person name="Gregory B.D."/>
            <person name="Nowacki M."/>
            <person name="Derisi J."/>
            <person name="Roy S.W."/>
            <person name="Marshall W.F."/>
            <person name="Sood P."/>
        </authorList>
    </citation>
    <scope>NUCLEOTIDE SEQUENCE [LARGE SCALE GENOMIC DNA]</scope>
    <source>
        <strain evidence="1">WM001</strain>
    </source>
</reference>
<dbReference type="AlphaFoldDB" id="A0A1R2AMQ4"/>
<evidence type="ECO:0000313" key="1">
    <source>
        <dbReference type="EMBL" id="OMJ65813.1"/>
    </source>
</evidence>
<keyword evidence="2" id="KW-1185">Reference proteome</keyword>
<dbReference type="Proteomes" id="UP000187209">
    <property type="component" value="Unassembled WGS sequence"/>
</dbReference>
<accession>A0A1R2AMQ4</accession>
<dbReference type="OrthoDB" id="289273at2759"/>
<sequence length="643" mass="73705">MRVLVVNAYKDNIEGKKSFNSFYQAIQKAFQKQKYFNKEDIKFTCVDYKSIDAYLYEQHTQYVDIAAEKKFDYLDFVFIDGEANLLPWQTHAFKFLVLLRMCKRTGKVLFAAGCGMLMQVYLCANKYHVTRVINGKGKGTDLKKIYEISREQLAQIYPGDVFLDSGTGDMYCYDVNTSEFVPIVNIGFHNKKVAEDMENKQSILKPNKYQPRTSDFSEPIIPVKHSETVCRVIKQCMQHWLFKDLKQHDFLVSQKNSWDIHAINIGDMSSRFSILAESSRSPQVIHMHNTVGTLFNIDSHYPHSIKILQNFIEYMLEAYQKLQKLDKPLSSVPYSVIPSKPYYRSQSTISRPITASTAKLDTSFYPGQNMFLTAPKLRPTSSHSGFAISRRKHEPVIVPNNATSQTSIPVHPAKIQTSESMMVLPLGKTLGVKLKGNLDNNFIKNLIKKQLGCTKTSCAEEYILKKSHDSDRPTTRSNDFTHQNELYKILNSQEPVDETIETKTWGKNEIRSMLHGIENNISEQSTRKQKIKIVYKSKYCAKRPKSHTEIIGSTLNQKSKSLKYPFPGSATNCEPYVEPGKTSIRPESKPGNWMSCERFSVPARNVDQKTLLVVVNEPYKPCSGHKFRNDDKSKWLRGSFKVI</sequence>
<gene>
    <name evidence="1" type="ORF">SteCoe_37580</name>
</gene>
<name>A0A1R2AMQ4_9CILI</name>
<protein>
    <submittedName>
        <fullName evidence="1">Uncharacterized protein</fullName>
    </submittedName>
</protein>
<organism evidence="1 2">
    <name type="scientific">Stentor coeruleus</name>
    <dbReference type="NCBI Taxonomy" id="5963"/>
    <lineage>
        <taxon>Eukaryota</taxon>
        <taxon>Sar</taxon>
        <taxon>Alveolata</taxon>
        <taxon>Ciliophora</taxon>
        <taxon>Postciliodesmatophora</taxon>
        <taxon>Heterotrichea</taxon>
        <taxon>Heterotrichida</taxon>
        <taxon>Stentoridae</taxon>
        <taxon>Stentor</taxon>
    </lineage>
</organism>
<evidence type="ECO:0000313" key="2">
    <source>
        <dbReference type="Proteomes" id="UP000187209"/>
    </source>
</evidence>
<comment type="caution">
    <text evidence="1">The sequence shown here is derived from an EMBL/GenBank/DDBJ whole genome shotgun (WGS) entry which is preliminary data.</text>
</comment>
<proteinExistence type="predicted"/>